<dbReference type="Proteomes" id="UP000814126">
    <property type="component" value="Unassembled WGS sequence"/>
</dbReference>
<dbReference type="RefSeq" id="WP_169895640.1">
    <property type="nucleotide sequence ID" value="NZ_CP142189.1"/>
</dbReference>
<gene>
    <name evidence="2" type="ORF">GIV46_21960</name>
</gene>
<dbReference type="InterPro" id="IPR046673">
    <property type="entry name" value="ToxA_N"/>
</dbReference>
<feature type="domain" description="Dermonecrotic toxin N-terminal" evidence="1">
    <location>
        <begin position="477"/>
        <end position="730"/>
    </location>
</feature>
<evidence type="ECO:0000313" key="2">
    <source>
        <dbReference type="EMBL" id="MCF5657679.1"/>
    </source>
</evidence>
<evidence type="ECO:0000313" key="3">
    <source>
        <dbReference type="Proteomes" id="UP000814126"/>
    </source>
</evidence>
<comment type="caution">
    <text evidence="2">The sequence shown here is derived from an EMBL/GenBank/DDBJ whole genome shotgun (WGS) entry which is preliminary data.</text>
</comment>
<protein>
    <recommendedName>
        <fullName evidence="1">Dermonecrotic toxin N-terminal domain-containing protein</fullName>
    </recommendedName>
</protein>
<dbReference type="EMBL" id="WJZX01000135">
    <property type="protein sequence ID" value="MCF5657679.1"/>
    <property type="molecule type" value="Genomic_DNA"/>
</dbReference>
<evidence type="ECO:0000259" key="1">
    <source>
        <dbReference type="Pfam" id="PF20178"/>
    </source>
</evidence>
<sequence length="1382" mass="153459">MPYESLTDTPLIRRLNANDTPSQMALVKKLSALNTQLMQDLAPQPRFGDFVQWRFEQRLSIKPAAQVHSVFVQSRDRQPASLVPAPTTVDETLELKAPLPTLMDAVIQRIVTGQASTFASRDTEFLRASEEGGEPQRIPELTGQAVDEFLEDLATGLDGHYQTFIQRYWDEQRATDARSRWLRVLDGRIAQLRSEVALLKNDGVLSTAGEALFETVVRLPDALSRRTLKAYKPCVYGVALKGKDAVNPLLHGAFILTARDPQDAEVGWETDTQAAPQVRPVDPSSNLGLVLLYSPGNGLEEFDSLSSLDHELHQRLNHPVQFTHLLALMAEKHQPHGLALHREAKTSGQLAYLEWLDSPFSRSLEDQRLKLHEDFTATVALYQAPATQTESARLAESLGRVTDSARALDAQRVLVARIQKRAQAQLKIFLEGATDADKQAWRAAMQSYCDGLKSLPESEGLPSLAQFSDKTAMCAYSKAQLTALIESQWGLQVDPDEIQVHTRAPDVPTVPFVPGAPASSPREPGAPLYTYRQRSLSELALENVGGLDFNFTNFSHLTDKKKQAYTALTVEQVKDLVRTANIGNRYDAFLKDRLITSPEAIARKSNFARYLALQVRMDAIEAKIAGDFLPDHASRGFNWVQVVLDEPVDSDRRQTVEAHRIMVQSLMLRGARVRGVWLFRTASSAVASTVVYTPQAPGGRMFHEFHDERLLNDFVFNSSWRDYLVSRVELAQRKRIRSILRGRGSATMVYMPRIADNLFEEAYEIEASFAINDAGAKSTTTGETDLETAISVGTAAFDLITLVLPIKIMLPIGLARSLFSVFRAVDAATLGDRAETAHHLVRALGEFTGALIDGAVAGLAGVRTSASASGGLNPLMALKKKPGDVQVLDGWEGKGIYYKAAGAEGRRHYFLNEQNRWFSILDEGGEKAWRVKDARKPYRYHHDPIRLDAKGRWEVGSHPDRGLRGGLSPVEALRALYPNLSEGQARLVFESFNFPRGRELELQLSVVHHLRSGTLLDAFYQYLSVTPQRFSVRVRGGEVPGLSLTSVEPVPSTSQARPARPASERIADWGRSIDAGEMLLKDANYGVYQRVGGDPALRGTEYLKIDERYFPILPDGRAATTRAATVLMHDPDIPIGTYDQFETMLRTDLYNQPRAATFARADGRWVNDIDLPFQKTLAAYVGDAWPMLSVSSQADVARSLFNRVNRNGLNVVGVATLQRILRHWRRERTVVEATLGDPLLLLPVTPRSVSGEWPLSRQPGQYTQLTFRTDQVHSLFQDAVTNRSQEALKALMADVLRRNRYQLVPGYDQVGELLFKHPGHATVYWMQVHSAFGHAVGNRASQVAPRASLMSAQTRSAPLVPLIGGIQLSFEGGATLIYVIRI</sequence>
<dbReference type="Pfam" id="PF20178">
    <property type="entry name" value="ToxA_N"/>
    <property type="match status" value="1"/>
</dbReference>
<accession>A0AAP2WL91</accession>
<reference evidence="2" key="1">
    <citation type="submission" date="2019-11" db="EMBL/GenBank/DDBJ databases">
        <title>Epiphytic Pseudomonas syringae from cherry orchards.</title>
        <authorList>
            <person name="Hulin M.T."/>
        </authorList>
    </citation>
    <scope>NUCLEOTIDE SEQUENCE</scope>
    <source>
        <strain evidence="2">PA-2-1F</strain>
    </source>
</reference>
<name>A0AAP2WL91_9PSED</name>
<proteinExistence type="predicted"/>
<organism evidence="2 3">
    <name type="scientific">Pseudomonas poae</name>
    <dbReference type="NCBI Taxonomy" id="200451"/>
    <lineage>
        <taxon>Bacteria</taxon>
        <taxon>Pseudomonadati</taxon>
        <taxon>Pseudomonadota</taxon>
        <taxon>Gammaproteobacteria</taxon>
        <taxon>Pseudomonadales</taxon>
        <taxon>Pseudomonadaceae</taxon>
        <taxon>Pseudomonas</taxon>
    </lineage>
</organism>